<evidence type="ECO:0000313" key="2">
    <source>
        <dbReference type="EMBL" id="NLR65702.1"/>
    </source>
</evidence>
<comment type="caution">
    <text evidence="2">The sequence shown here is derived from an EMBL/GenBank/DDBJ whole genome shotgun (WGS) entry which is preliminary data.</text>
</comment>
<evidence type="ECO:0008006" key="4">
    <source>
        <dbReference type="Google" id="ProtNLM"/>
    </source>
</evidence>
<dbReference type="EMBL" id="JABAIA010000002">
    <property type="protein sequence ID" value="NLR65702.1"/>
    <property type="molecule type" value="Genomic_DNA"/>
</dbReference>
<keyword evidence="3" id="KW-1185">Reference proteome</keyword>
<feature type="signal peptide" evidence="1">
    <location>
        <begin position="1"/>
        <end position="21"/>
    </location>
</feature>
<accession>A0A847RRX4</accession>
<organism evidence="2 3">
    <name type="scientific">Chitinophaga varians</name>
    <dbReference type="NCBI Taxonomy" id="2202339"/>
    <lineage>
        <taxon>Bacteria</taxon>
        <taxon>Pseudomonadati</taxon>
        <taxon>Bacteroidota</taxon>
        <taxon>Chitinophagia</taxon>
        <taxon>Chitinophagales</taxon>
        <taxon>Chitinophagaceae</taxon>
        <taxon>Chitinophaga</taxon>
    </lineage>
</organism>
<name>A0A847RRX4_9BACT</name>
<proteinExistence type="predicted"/>
<dbReference type="Proteomes" id="UP000570474">
    <property type="component" value="Unassembled WGS sequence"/>
</dbReference>
<gene>
    <name evidence="2" type="ORF">HGH92_15415</name>
</gene>
<reference evidence="2 3" key="1">
    <citation type="submission" date="2020-04" db="EMBL/GenBank/DDBJ databases">
        <authorList>
            <person name="Yin C."/>
        </authorList>
    </citation>
    <scope>NUCLEOTIDE SEQUENCE [LARGE SCALE GENOMIC DNA]</scope>
    <source>
        <strain evidence="2 3">Ae27</strain>
    </source>
</reference>
<keyword evidence="1" id="KW-0732">Signal</keyword>
<evidence type="ECO:0000313" key="3">
    <source>
        <dbReference type="Proteomes" id="UP000570474"/>
    </source>
</evidence>
<evidence type="ECO:0000256" key="1">
    <source>
        <dbReference type="SAM" id="SignalP"/>
    </source>
</evidence>
<dbReference type="AlphaFoldDB" id="A0A847RRX4"/>
<sequence length="109" mass="12567">MKIMLMLMTATVILFCSCATANSSRFSAADIQPGMNKQAVIARYGKPFKKSFAQMGDVLYEDFYYKETVHKDFWYEVNTILHFENGKLISLEPGAERKLFQEPVIVEKR</sequence>
<protein>
    <recommendedName>
        <fullName evidence="4">Lipoprotein SmpA/OmlA domain-containing protein</fullName>
    </recommendedName>
</protein>
<dbReference type="PROSITE" id="PS51257">
    <property type="entry name" value="PROKAR_LIPOPROTEIN"/>
    <property type="match status" value="1"/>
</dbReference>
<feature type="chain" id="PRO_5032550750" description="Lipoprotein SmpA/OmlA domain-containing protein" evidence="1">
    <location>
        <begin position="22"/>
        <end position="109"/>
    </location>
</feature>